<name>A0ABD1CVP3_CULPP</name>
<comment type="caution">
    <text evidence="2">The sequence shown here is derived from an EMBL/GenBank/DDBJ whole genome shotgun (WGS) entry which is preliminary data.</text>
</comment>
<dbReference type="EMBL" id="JBEHCU010009135">
    <property type="protein sequence ID" value="KAL1380438.1"/>
    <property type="molecule type" value="Genomic_DNA"/>
</dbReference>
<evidence type="ECO:0000313" key="3">
    <source>
        <dbReference type="Proteomes" id="UP001562425"/>
    </source>
</evidence>
<gene>
    <name evidence="2" type="ORF">pipiens_003580</name>
</gene>
<evidence type="ECO:0000313" key="2">
    <source>
        <dbReference type="EMBL" id="KAL1380438.1"/>
    </source>
</evidence>
<dbReference type="SUPFAM" id="SSF48403">
    <property type="entry name" value="Ankyrin repeat"/>
    <property type="match status" value="1"/>
</dbReference>
<dbReference type="PROSITE" id="PS50088">
    <property type="entry name" value="ANK_REPEAT"/>
    <property type="match status" value="1"/>
</dbReference>
<dbReference type="SMART" id="SM00248">
    <property type="entry name" value="ANK"/>
    <property type="match status" value="1"/>
</dbReference>
<dbReference type="InterPro" id="IPR036770">
    <property type="entry name" value="Ankyrin_rpt-contain_sf"/>
</dbReference>
<dbReference type="PROSITE" id="PS50297">
    <property type="entry name" value="ANK_REP_REGION"/>
    <property type="match status" value="1"/>
</dbReference>
<reference evidence="2 3" key="1">
    <citation type="submission" date="2024-05" db="EMBL/GenBank/DDBJ databases">
        <title>Culex pipiens pipiens assembly and annotation.</title>
        <authorList>
            <person name="Alout H."/>
            <person name="Durand T."/>
        </authorList>
    </citation>
    <scope>NUCLEOTIDE SEQUENCE [LARGE SCALE GENOMIC DNA]</scope>
    <source>
        <strain evidence="2">HA-2024</strain>
        <tissue evidence="2">Whole body</tissue>
    </source>
</reference>
<dbReference type="InterPro" id="IPR002110">
    <property type="entry name" value="Ankyrin_rpt"/>
</dbReference>
<dbReference type="Pfam" id="PF12796">
    <property type="entry name" value="Ank_2"/>
    <property type="match status" value="1"/>
</dbReference>
<accession>A0ABD1CVP3</accession>
<dbReference type="Gene3D" id="1.25.40.20">
    <property type="entry name" value="Ankyrin repeat-containing domain"/>
    <property type="match status" value="1"/>
</dbReference>
<evidence type="ECO:0000256" key="1">
    <source>
        <dbReference type="PROSITE-ProRule" id="PRU00023"/>
    </source>
</evidence>
<protein>
    <submittedName>
        <fullName evidence="2">Uncharacterized protein</fullName>
    </submittedName>
</protein>
<keyword evidence="1" id="KW-0040">ANK repeat</keyword>
<feature type="repeat" description="ANK" evidence="1">
    <location>
        <begin position="42"/>
        <end position="74"/>
    </location>
</feature>
<sequence length="306" mass="33825">MDFGKLGRNFLLVDAIIRKQLHEVESLLNSGADIDFINFLDKNNTPLHYAAFADAPDIKEFLLSKGANPNSANDDGISPFELNATGEDSSSQSVELDTNEPAFSATYIKRPGTSAISGQLYETKLLALALFRLVHDSQIPSFYLGTNLDEAGAFDDVVLRYRIGGHDRVLFLQAKHKEDCSKKIALKDLLDPDKTSGNFNLGKYFRSYLQIRYKFSANSASAVFNGDFEKTNAELILFTSAAMDTSLGSSAELVVKIIRCTFCEPVTWLGKRDLPPGLGTRESGPIKYQLETRIRNRGSCSRSSKL</sequence>
<dbReference type="AlphaFoldDB" id="A0ABD1CVP3"/>
<dbReference type="Proteomes" id="UP001562425">
    <property type="component" value="Unassembled WGS sequence"/>
</dbReference>
<keyword evidence="3" id="KW-1185">Reference proteome</keyword>
<organism evidence="2 3">
    <name type="scientific">Culex pipiens pipiens</name>
    <name type="common">Northern house mosquito</name>
    <dbReference type="NCBI Taxonomy" id="38569"/>
    <lineage>
        <taxon>Eukaryota</taxon>
        <taxon>Metazoa</taxon>
        <taxon>Ecdysozoa</taxon>
        <taxon>Arthropoda</taxon>
        <taxon>Hexapoda</taxon>
        <taxon>Insecta</taxon>
        <taxon>Pterygota</taxon>
        <taxon>Neoptera</taxon>
        <taxon>Endopterygota</taxon>
        <taxon>Diptera</taxon>
        <taxon>Nematocera</taxon>
        <taxon>Culicoidea</taxon>
        <taxon>Culicidae</taxon>
        <taxon>Culicinae</taxon>
        <taxon>Culicini</taxon>
        <taxon>Culex</taxon>
        <taxon>Culex</taxon>
    </lineage>
</organism>
<proteinExistence type="predicted"/>